<dbReference type="RefSeq" id="WP_110105258.1">
    <property type="nucleotide sequence ID" value="NZ_JACBZZ010000001.1"/>
</dbReference>
<dbReference type="Pfam" id="PF04199">
    <property type="entry name" value="Cyclase"/>
    <property type="match status" value="1"/>
</dbReference>
<proteinExistence type="predicted"/>
<evidence type="ECO:0000313" key="1">
    <source>
        <dbReference type="EMBL" id="PXA66947.1"/>
    </source>
</evidence>
<comment type="caution">
    <text evidence="1">The sequence shown here is derived from an EMBL/GenBank/DDBJ whole genome shotgun (WGS) entry which is preliminary data.</text>
</comment>
<dbReference type="GO" id="GO:0004061">
    <property type="term" value="F:arylformamidase activity"/>
    <property type="evidence" value="ECO:0007669"/>
    <property type="project" value="InterPro"/>
</dbReference>
<organism evidence="1 2">
    <name type="scientific">Arthrobacter psychrochitiniphilus</name>
    <dbReference type="NCBI Taxonomy" id="291045"/>
    <lineage>
        <taxon>Bacteria</taxon>
        <taxon>Bacillati</taxon>
        <taxon>Actinomycetota</taxon>
        <taxon>Actinomycetes</taxon>
        <taxon>Micrococcales</taxon>
        <taxon>Micrococcaceae</taxon>
        <taxon>Arthrobacter</taxon>
    </lineage>
</organism>
<dbReference type="Gene3D" id="3.50.30.50">
    <property type="entry name" value="Putative cyclase"/>
    <property type="match status" value="1"/>
</dbReference>
<gene>
    <name evidence="1" type="ORF">CVS29_05205</name>
</gene>
<dbReference type="InterPro" id="IPR037175">
    <property type="entry name" value="KFase_sf"/>
</dbReference>
<dbReference type="Proteomes" id="UP000246303">
    <property type="component" value="Unassembled WGS sequence"/>
</dbReference>
<dbReference type="PANTHER" id="PTHR31118:SF32">
    <property type="entry name" value="KYNURENINE FORMAMIDASE"/>
    <property type="match status" value="1"/>
</dbReference>
<keyword evidence="2" id="KW-1185">Reference proteome</keyword>
<name>A0A2V3DU57_9MICC</name>
<accession>A0A2V3DU57</accession>
<dbReference type="EMBL" id="QHLZ01000002">
    <property type="protein sequence ID" value="PXA66947.1"/>
    <property type="molecule type" value="Genomic_DNA"/>
</dbReference>
<sequence length="221" mass="23435">MHIVDLSQPVSTGMQVFPGDPVVSSNEVATNAADGFQVAELHLGTHTGTHVDAPLHTVDGGMAVDELDLARLYGPARIVHVPGAAPRSMIEFSTVEAQLNNLKPGTIVLFHTGWSAYFNTSAYLDHPYLDPDIAAHLLAQGVSVIGVDSLNPDPTPETQTEAPLHLPVHQHILGAGGAIIENLTNLADITWKDPLFSALPLRLMGLDGSPVRAVAMRPFPG</sequence>
<dbReference type="InterPro" id="IPR007325">
    <property type="entry name" value="KFase/CYL"/>
</dbReference>
<dbReference type="SUPFAM" id="SSF102198">
    <property type="entry name" value="Putative cyclase"/>
    <property type="match status" value="1"/>
</dbReference>
<dbReference type="OrthoDB" id="7067800at2"/>
<dbReference type="AlphaFoldDB" id="A0A2V3DU57"/>
<protein>
    <submittedName>
        <fullName evidence="1">Cyclase family protein</fullName>
    </submittedName>
</protein>
<reference evidence="1 2" key="1">
    <citation type="submission" date="2018-05" db="EMBL/GenBank/DDBJ databases">
        <title>Genetic diversity of glacier-inhabiting Cryobacterium bacteria in China and description of Cryobacterium mengkeensis sp. nov. and Arthrobacter glacialis sp. nov.</title>
        <authorList>
            <person name="Liu Q."/>
            <person name="Xin Y.-H."/>
        </authorList>
    </citation>
    <scope>NUCLEOTIDE SEQUENCE [LARGE SCALE GENOMIC DNA]</scope>
    <source>
        <strain evidence="1 2">GP3</strain>
    </source>
</reference>
<dbReference type="GO" id="GO:0019441">
    <property type="term" value="P:L-tryptophan catabolic process to kynurenine"/>
    <property type="evidence" value="ECO:0007669"/>
    <property type="project" value="InterPro"/>
</dbReference>
<evidence type="ECO:0000313" key="2">
    <source>
        <dbReference type="Proteomes" id="UP000246303"/>
    </source>
</evidence>
<dbReference type="PANTHER" id="PTHR31118">
    <property type="entry name" value="CYCLASE-LIKE PROTEIN 2"/>
    <property type="match status" value="1"/>
</dbReference>